<dbReference type="GO" id="GO:0003677">
    <property type="term" value="F:DNA binding"/>
    <property type="evidence" value="ECO:0007669"/>
    <property type="project" value="UniProtKB-UniRule"/>
</dbReference>
<accession>A0A3N6M200</accession>
<sequence>MPSVPEAIESYLTTRESELSDSSVQNHRYQLKQFHGWTRGEELDGVASLDPIDVMRFRRYRSNDLNSNTMYNQLSVLRLFLRFAHRMGWVGEELPESIVLPKRDGSARDRSIDPDRVAGLLDQLDTYQYASREHVILSLLWTAGLRIGALRALDARRDVHPRDRFIDLVDRPETGTPLKNGAGSEREVNLHGWVAQVIDDYLADRRIDTVCEYGREPLITSDSGRYSRTSVRRTVYSLTDCGGLTGSCDCSDRSSMCDRSVSPHDIRRSSISAWLDDGQSPDLLAQRFDVSTDTMDKHYDIRSESDKRELRRDAFDL</sequence>
<evidence type="ECO:0000259" key="6">
    <source>
        <dbReference type="PROSITE" id="PS51900"/>
    </source>
</evidence>
<dbReference type="Gene3D" id="1.10.150.130">
    <property type="match status" value="1"/>
</dbReference>
<evidence type="ECO:0000256" key="4">
    <source>
        <dbReference type="PROSITE-ProRule" id="PRU01248"/>
    </source>
</evidence>
<feature type="domain" description="Core-binding (CB)" evidence="6">
    <location>
        <begin position="2"/>
        <end position="85"/>
    </location>
</feature>
<dbReference type="PANTHER" id="PTHR30349">
    <property type="entry name" value="PHAGE INTEGRASE-RELATED"/>
    <property type="match status" value="1"/>
</dbReference>
<gene>
    <name evidence="7" type="ORF">EA473_06195</name>
</gene>
<organism evidence="7 8">
    <name type="scientific">Natrarchaeobius chitinivorans</name>
    <dbReference type="NCBI Taxonomy" id="1679083"/>
    <lineage>
        <taxon>Archaea</taxon>
        <taxon>Methanobacteriati</taxon>
        <taxon>Methanobacteriota</taxon>
        <taxon>Stenosarchaea group</taxon>
        <taxon>Halobacteria</taxon>
        <taxon>Halobacteriales</taxon>
        <taxon>Natrialbaceae</taxon>
        <taxon>Natrarchaeobius</taxon>
    </lineage>
</organism>
<dbReference type="PROSITE" id="PS51898">
    <property type="entry name" value="TYR_RECOMBINASE"/>
    <property type="match status" value="1"/>
</dbReference>
<dbReference type="GO" id="GO:0006310">
    <property type="term" value="P:DNA recombination"/>
    <property type="evidence" value="ECO:0007669"/>
    <property type="project" value="UniProtKB-KW"/>
</dbReference>
<proteinExistence type="predicted"/>
<dbReference type="PANTHER" id="PTHR30349:SF41">
    <property type="entry name" value="INTEGRASE_RECOMBINASE PROTEIN MJ0367-RELATED"/>
    <property type="match status" value="1"/>
</dbReference>
<keyword evidence="1" id="KW-0229">DNA integration</keyword>
<evidence type="ECO:0000313" key="8">
    <source>
        <dbReference type="Proteomes" id="UP000282323"/>
    </source>
</evidence>
<protein>
    <submittedName>
        <fullName evidence="7">Site-specific integrase</fullName>
    </submittedName>
</protein>
<dbReference type="InterPro" id="IPR050090">
    <property type="entry name" value="Tyrosine_recombinase_XerCD"/>
</dbReference>
<dbReference type="AlphaFoldDB" id="A0A3N6M200"/>
<keyword evidence="3" id="KW-0233">DNA recombination</keyword>
<dbReference type="CDD" id="cd00397">
    <property type="entry name" value="DNA_BRE_C"/>
    <property type="match status" value="1"/>
</dbReference>
<dbReference type="EMBL" id="REGA01000004">
    <property type="protein sequence ID" value="RQG95777.1"/>
    <property type="molecule type" value="Genomic_DNA"/>
</dbReference>
<evidence type="ECO:0000256" key="1">
    <source>
        <dbReference type="ARBA" id="ARBA00022908"/>
    </source>
</evidence>
<dbReference type="SUPFAM" id="SSF56349">
    <property type="entry name" value="DNA breaking-rejoining enzymes"/>
    <property type="match status" value="1"/>
</dbReference>
<dbReference type="Pfam" id="PF02899">
    <property type="entry name" value="Phage_int_SAM_1"/>
    <property type="match status" value="1"/>
</dbReference>
<evidence type="ECO:0000256" key="3">
    <source>
        <dbReference type="ARBA" id="ARBA00023172"/>
    </source>
</evidence>
<dbReference type="RefSeq" id="WP_124194776.1">
    <property type="nucleotide sequence ID" value="NZ_REGA01000004.1"/>
</dbReference>
<dbReference type="InterPro" id="IPR013762">
    <property type="entry name" value="Integrase-like_cat_sf"/>
</dbReference>
<comment type="caution">
    <text evidence="7">The sequence shown here is derived from an EMBL/GenBank/DDBJ whole genome shotgun (WGS) entry which is preliminary data.</text>
</comment>
<evidence type="ECO:0000256" key="2">
    <source>
        <dbReference type="ARBA" id="ARBA00023125"/>
    </source>
</evidence>
<dbReference type="InterPro" id="IPR044068">
    <property type="entry name" value="CB"/>
</dbReference>
<dbReference type="InterPro" id="IPR004107">
    <property type="entry name" value="Integrase_SAM-like_N"/>
</dbReference>
<name>A0A3N6M200_NATCH</name>
<dbReference type="Gene3D" id="1.10.443.10">
    <property type="entry name" value="Intergrase catalytic core"/>
    <property type="match status" value="1"/>
</dbReference>
<reference evidence="7 8" key="1">
    <citation type="submission" date="2018-10" db="EMBL/GenBank/DDBJ databases">
        <title>Natrarchaeobius chitinivorans gen. nov., sp. nov., and Natrarchaeobius haloalkaliphilus sp. nov., alkaliphilic, chitin-utilizing haloarchaea from hypersaline alkaline lakes.</title>
        <authorList>
            <person name="Sorokin D.Y."/>
            <person name="Elcheninov A.G."/>
            <person name="Kostrikina N.A."/>
            <person name="Bale N.J."/>
            <person name="Sinninghe Damste J.S."/>
            <person name="Khijniak T.V."/>
            <person name="Kublanov I.V."/>
            <person name="Toshchakov S.V."/>
        </authorList>
    </citation>
    <scope>NUCLEOTIDE SEQUENCE [LARGE SCALE GENOMIC DNA]</scope>
    <source>
        <strain evidence="7 8">AArcht4T</strain>
    </source>
</reference>
<evidence type="ECO:0000313" key="7">
    <source>
        <dbReference type="EMBL" id="RQG95777.1"/>
    </source>
</evidence>
<dbReference type="PROSITE" id="PS51900">
    <property type="entry name" value="CB"/>
    <property type="match status" value="1"/>
</dbReference>
<dbReference type="InterPro" id="IPR002104">
    <property type="entry name" value="Integrase_catalytic"/>
</dbReference>
<dbReference type="InterPro" id="IPR011010">
    <property type="entry name" value="DNA_brk_join_enz"/>
</dbReference>
<keyword evidence="2 4" id="KW-0238">DNA-binding</keyword>
<feature type="domain" description="Tyr recombinase" evidence="5">
    <location>
        <begin position="107"/>
        <end position="312"/>
    </location>
</feature>
<dbReference type="OrthoDB" id="198497at2157"/>
<dbReference type="Proteomes" id="UP000282323">
    <property type="component" value="Unassembled WGS sequence"/>
</dbReference>
<dbReference type="InterPro" id="IPR010998">
    <property type="entry name" value="Integrase_recombinase_N"/>
</dbReference>
<dbReference type="GO" id="GO:0015074">
    <property type="term" value="P:DNA integration"/>
    <property type="evidence" value="ECO:0007669"/>
    <property type="project" value="UniProtKB-KW"/>
</dbReference>
<evidence type="ECO:0000259" key="5">
    <source>
        <dbReference type="PROSITE" id="PS51898"/>
    </source>
</evidence>
<keyword evidence="8" id="KW-1185">Reference proteome</keyword>